<gene>
    <name evidence="3" type="ORF">B0I35DRAFT_445547</name>
</gene>
<reference evidence="3" key="1">
    <citation type="journal article" date="2021" name="Nat. Commun.">
        <title>Genetic determinants of endophytism in the Arabidopsis root mycobiome.</title>
        <authorList>
            <person name="Mesny F."/>
            <person name="Miyauchi S."/>
            <person name="Thiergart T."/>
            <person name="Pickel B."/>
            <person name="Atanasova L."/>
            <person name="Karlsson M."/>
            <person name="Huettel B."/>
            <person name="Barry K.W."/>
            <person name="Haridas S."/>
            <person name="Chen C."/>
            <person name="Bauer D."/>
            <person name="Andreopoulos W."/>
            <person name="Pangilinan J."/>
            <person name="LaButti K."/>
            <person name="Riley R."/>
            <person name="Lipzen A."/>
            <person name="Clum A."/>
            <person name="Drula E."/>
            <person name="Henrissat B."/>
            <person name="Kohler A."/>
            <person name="Grigoriev I.V."/>
            <person name="Martin F.M."/>
            <person name="Hacquard S."/>
        </authorList>
    </citation>
    <scope>NUCLEOTIDE SEQUENCE</scope>
    <source>
        <strain evidence="3">MPI-CAGE-CH-0235</strain>
    </source>
</reference>
<organism evidence="3 4">
    <name type="scientific">Stachybotrys elegans</name>
    <dbReference type="NCBI Taxonomy" id="80388"/>
    <lineage>
        <taxon>Eukaryota</taxon>
        <taxon>Fungi</taxon>
        <taxon>Dikarya</taxon>
        <taxon>Ascomycota</taxon>
        <taxon>Pezizomycotina</taxon>
        <taxon>Sordariomycetes</taxon>
        <taxon>Hypocreomycetidae</taxon>
        <taxon>Hypocreales</taxon>
        <taxon>Stachybotryaceae</taxon>
        <taxon>Stachybotrys</taxon>
    </lineage>
</organism>
<dbReference type="AlphaFoldDB" id="A0A8K0SHK0"/>
<feature type="transmembrane region" description="Helical" evidence="2">
    <location>
        <begin position="111"/>
        <end position="131"/>
    </location>
</feature>
<feature type="region of interest" description="Disordered" evidence="1">
    <location>
        <begin position="655"/>
        <end position="706"/>
    </location>
</feature>
<evidence type="ECO:0000313" key="3">
    <source>
        <dbReference type="EMBL" id="KAH7304334.1"/>
    </source>
</evidence>
<sequence>MTDTSYRVHLGIWTNWSYGPVLGKTLTVTRADGALIIAFVAFFVATVGSQLWRILCFSLHNLYSTSEAQDAVYNQRQAVLRNSGSPVSGFWELLQLVLAWNKKPTRSLARLLPPLLCAVLTACIMVTASGFSSRISLGNDVLLAGDQCGLTSNDNRTIEEWLQYIGPYHTQLLEAAADYAQRCYDRDSDAGCNTLMRKSLPITTNSHANCPFDDSLCLSADDNIYLDSGLLDSHVDLGINSPPSSRFQYRQTLHCAPLVTEGYKSNVTGTANRTYTRYMYGPWIVPDIRPNCNCSLAVPHDILQPEEKEFIETSSTGYKLDSTNAIYLNNSLMMHTSAFVPIDEFNRTDGHVQLFFLSANSIAFIQESQDLWYRAATPVRVRGIAANSNETTVARTLWQADEPAWPMGCMSQYQICNPSYPGGDKCTQLGSIYDAYEQTKRLFGGDPGFLMYWFMTILGQSTGVTDVTRLLGIKSLTSRFSLAGVDLQGPLEPNQWHLDVNSWFSITLAALQLRLVSTAAGPSRHDAGFLSVITRPKTEEQKRMCDNQIIRTTEYISFSVFGLSFILAFGGFVILVSFVMDPLANRISNYLNRNPYANIEWRATQKLHLQRLAHEGIGFGHWGNGFMDVPVTLPKESLAVLDAINPKVPRLVDSTCDSPGSLHGMGSSNNQQVSDEHASVRDKQAADTSRSCPDPESASIASIPNAMGNQSPISSFQIHSAETGSTVFVGAYQANLARISHESPVQHDDRVLEEERGVRNGANYI</sequence>
<dbReference type="Proteomes" id="UP000813444">
    <property type="component" value="Unassembled WGS sequence"/>
</dbReference>
<name>A0A8K0SHK0_9HYPO</name>
<keyword evidence="2" id="KW-0812">Transmembrane</keyword>
<evidence type="ECO:0000256" key="2">
    <source>
        <dbReference type="SAM" id="Phobius"/>
    </source>
</evidence>
<keyword evidence="2" id="KW-0472">Membrane</keyword>
<comment type="caution">
    <text evidence="3">The sequence shown here is derived from an EMBL/GenBank/DDBJ whole genome shotgun (WGS) entry which is preliminary data.</text>
</comment>
<evidence type="ECO:0000256" key="1">
    <source>
        <dbReference type="SAM" id="MobiDB-lite"/>
    </source>
</evidence>
<accession>A0A8K0SHK0</accession>
<protein>
    <submittedName>
        <fullName evidence="3">Uncharacterized protein</fullName>
    </submittedName>
</protein>
<keyword evidence="2" id="KW-1133">Transmembrane helix</keyword>
<keyword evidence="4" id="KW-1185">Reference proteome</keyword>
<dbReference type="EMBL" id="JAGPNK010000024">
    <property type="protein sequence ID" value="KAH7304334.1"/>
    <property type="molecule type" value="Genomic_DNA"/>
</dbReference>
<feature type="transmembrane region" description="Helical" evidence="2">
    <location>
        <begin position="555"/>
        <end position="580"/>
    </location>
</feature>
<feature type="transmembrane region" description="Helical" evidence="2">
    <location>
        <begin position="34"/>
        <end position="55"/>
    </location>
</feature>
<feature type="compositionally biased region" description="Basic and acidic residues" evidence="1">
    <location>
        <begin position="674"/>
        <end position="685"/>
    </location>
</feature>
<proteinExistence type="predicted"/>
<evidence type="ECO:0000313" key="4">
    <source>
        <dbReference type="Proteomes" id="UP000813444"/>
    </source>
</evidence>
<dbReference type="OrthoDB" id="3540210at2759"/>